<evidence type="ECO:0000313" key="2">
    <source>
        <dbReference type="EMBL" id="GIJ04137.1"/>
    </source>
</evidence>
<dbReference type="Proteomes" id="UP000652013">
    <property type="component" value="Unassembled WGS sequence"/>
</dbReference>
<reference evidence="2" key="1">
    <citation type="submission" date="2021-01" db="EMBL/GenBank/DDBJ databases">
        <title>Whole genome shotgun sequence of Spirilliplanes yamanashiensis NBRC 15828.</title>
        <authorList>
            <person name="Komaki H."/>
            <person name="Tamura T."/>
        </authorList>
    </citation>
    <scope>NUCLEOTIDE SEQUENCE</scope>
    <source>
        <strain evidence="2">NBRC 15828</strain>
    </source>
</reference>
<gene>
    <name evidence="2" type="ORF">Sya03_34890</name>
</gene>
<evidence type="ECO:0000256" key="1">
    <source>
        <dbReference type="SAM" id="MobiDB-lite"/>
    </source>
</evidence>
<dbReference type="EMBL" id="BOOY01000026">
    <property type="protein sequence ID" value="GIJ04137.1"/>
    <property type="molecule type" value="Genomic_DNA"/>
</dbReference>
<keyword evidence="3" id="KW-1185">Reference proteome</keyword>
<name>A0A8J4DJF4_9ACTN</name>
<sequence length="90" mass="9733">MLPHLAADVGQDLVTVGQFHPEHRVRQWLDDPAFDLDGSVFLRHVLRYLTSASETGSQLPSRPVSGAGPAAAPGTIEALMDMPERTLRAS</sequence>
<dbReference type="AlphaFoldDB" id="A0A8J4DJF4"/>
<evidence type="ECO:0000313" key="3">
    <source>
        <dbReference type="Proteomes" id="UP000652013"/>
    </source>
</evidence>
<feature type="region of interest" description="Disordered" evidence="1">
    <location>
        <begin position="53"/>
        <end position="73"/>
    </location>
</feature>
<accession>A0A8J4DJF4</accession>
<organism evidence="2 3">
    <name type="scientific">Spirilliplanes yamanashiensis</name>
    <dbReference type="NCBI Taxonomy" id="42233"/>
    <lineage>
        <taxon>Bacteria</taxon>
        <taxon>Bacillati</taxon>
        <taxon>Actinomycetota</taxon>
        <taxon>Actinomycetes</taxon>
        <taxon>Micromonosporales</taxon>
        <taxon>Micromonosporaceae</taxon>
        <taxon>Spirilliplanes</taxon>
    </lineage>
</organism>
<protein>
    <submittedName>
        <fullName evidence="2">Uncharacterized protein</fullName>
    </submittedName>
</protein>
<comment type="caution">
    <text evidence="2">The sequence shown here is derived from an EMBL/GenBank/DDBJ whole genome shotgun (WGS) entry which is preliminary data.</text>
</comment>
<proteinExistence type="predicted"/>